<organism evidence="5 6">
    <name type="scientific">Flagellimonas meridianipacifica</name>
    <dbReference type="NCBI Taxonomy" id="1080225"/>
    <lineage>
        <taxon>Bacteria</taxon>
        <taxon>Pseudomonadati</taxon>
        <taxon>Bacteroidota</taxon>
        <taxon>Flavobacteriia</taxon>
        <taxon>Flavobacteriales</taxon>
        <taxon>Flavobacteriaceae</taxon>
        <taxon>Flagellimonas</taxon>
    </lineage>
</organism>
<dbReference type="SUPFAM" id="SSF51735">
    <property type="entry name" value="NAD(P)-binding Rossmann-fold domains"/>
    <property type="match status" value="1"/>
</dbReference>
<proteinExistence type="inferred from homology"/>
<sequence length="327" mass="36911">MEPKIKWGIIGPGKIARKFASDLLLFEDAEVTAVASRNLERAKSFASDFGIRYVFGSYEELFESNVVDVVYIATPHTFHKELSVKAIQNGKHVLCEKPLGVNLIEVEEIIKVAKEESVFLMEGLWSRFNPSIQKAKELIDNNEIGPISYLHADFSFYALDRGKESRLLNPELASGSLLDIGIYPVFLSYLLLGMPKKIQAQANFLENGTEAQTSILFKYKNALSMLYSGLKGESKMEAEISGAHGEIFVHPRWHEANGLTLKKGEEVEKYNLPTKGNGFVYEIQEVHKCLKNKLMESKLWSHQNSLDLARLLNDIRHQIGAKFPFES</sequence>
<dbReference type="SUPFAM" id="SSF55347">
    <property type="entry name" value="Glyceraldehyde-3-phosphate dehydrogenase-like, C-terminal domain"/>
    <property type="match status" value="1"/>
</dbReference>
<dbReference type="OrthoDB" id="9815825at2"/>
<dbReference type="Gene3D" id="3.40.50.720">
    <property type="entry name" value="NAD(P)-binding Rossmann-like Domain"/>
    <property type="match status" value="1"/>
</dbReference>
<dbReference type="PANTHER" id="PTHR22604:SF105">
    <property type="entry name" value="TRANS-1,2-DIHYDROBENZENE-1,2-DIOL DEHYDROGENASE"/>
    <property type="match status" value="1"/>
</dbReference>
<evidence type="ECO:0000259" key="4">
    <source>
        <dbReference type="Pfam" id="PF22725"/>
    </source>
</evidence>
<feature type="domain" description="Gfo/Idh/MocA-like oxidoreductase N-terminal" evidence="3">
    <location>
        <begin position="5"/>
        <end position="123"/>
    </location>
</feature>
<dbReference type="AlphaFoldDB" id="A0A2T0MCE2"/>
<protein>
    <submittedName>
        <fullName evidence="5">Putative dehydrogenase</fullName>
    </submittedName>
</protein>
<comment type="similarity">
    <text evidence="1">Belongs to the Gfo/Idh/MocA family.</text>
</comment>
<keyword evidence="2" id="KW-0560">Oxidoreductase</keyword>
<dbReference type="GO" id="GO:0000166">
    <property type="term" value="F:nucleotide binding"/>
    <property type="evidence" value="ECO:0007669"/>
    <property type="project" value="InterPro"/>
</dbReference>
<reference evidence="5 6" key="1">
    <citation type="submission" date="2018-03" db="EMBL/GenBank/DDBJ databases">
        <title>Genomic Encyclopedia of Archaeal and Bacterial Type Strains, Phase II (KMG-II): from individual species to whole genera.</title>
        <authorList>
            <person name="Goeker M."/>
        </authorList>
    </citation>
    <scope>NUCLEOTIDE SEQUENCE [LARGE SCALE GENOMIC DNA]</scope>
    <source>
        <strain evidence="5 6">DSM 25027</strain>
    </source>
</reference>
<dbReference type="GO" id="GO:0016491">
    <property type="term" value="F:oxidoreductase activity"/>
    <property type="evidence" value="ECO:0007669"/>
    <property type="project" value="UniProtKB-KW"/>
</dbReference>
<dbReference type="EMBL" id="PVYX01000002">
    <property type="protein sequence ID" value="PRX55160.1"/>
    <property type="molecule type" value="Genomic_DNA"/>
</dbReference>
<dbReference type="Proteomes" id="UP000237640">
    <property type="component" value="Unassembled WGS sequence"/>
</dbReference>
<name>A0A2T0MCE2_9FLAO</name>
<dbReference type="RefSeq" id="WP_106146821.1">
    <property type="nucleotide sequence ID" value="NZ_PVYX01000002.1"/>
</dbReference>
<dbReference type="InterPro" id="IPR050984">
    <property type="entry name" value="Gfo/Idh/MocA_domain"/>
</dbReference>
<evidence type="ECO:0000256" key="1">
    <source>
        <dbReference type="ARBA" id="ARBA00010928"/>
    </source>
</evidence>
<evidence type="ECO:0000313" key="6">
    <source>
        <dbReference type="Proteomes" id="UP000237640"/>
    </source>
</evidence>
<accession>A0A2T0MCE2</accession>
<dbReference type="Gene3D" id="3.30.360.10">
    <property type="entry name" value="Dihydrodipicolinate Reductase, domain 2"/>
    <property type="match status" value="1"/>
</dbReference>
<dbReference type="InterPro" id="IPR036291">
    <property type="entry name" value="NAD(P)-bd_dom_sf"/>
</dbReference>
<dbReference type="Pfam" id="PF01408">
    <property type="entry name" value="GFO_IDH_MocA"/>
    <property type="match status" value="1"/>
</dbReference>
<evidence type="ECO:0000256" key="2">
    <source>
        <dbReference type="ARBA" id="ARBA00023002"/>
    </source>
</evidence>
<keyword evidence="6" id="KW-1185">Reference proteome</keyword>
<evidence type="ECO:0000259" key="3">
    <source>
        <dbReference type="Pfam" id="PF01408"/>
    </source>
</evidence>
<dbReference type="InterPro" id="IPR000683">
    <property type="entry name" value="Gfo/Idh/MocA-like_OxRdtase_N"/>
</dbReference>
<gene>
    <name evidence="5" type="ORF">CLV81_3566</name>
</gene>
<feature type="domain" description="GFO/IDH/MocA-like oxidoreductase" evidence="4">
    <location>
        <begin position="132"/>
        <end position="247"/>
    </location>
</feature>
<evidence type="ECO:0000313" key="5">
    <source>
        <dbReference type="EMBL" id="PRX55160.1"/>
    </source>
</evidence>
<comment type="caution">
    <text evidence="5">The sequence shown here is derived from an EMBL/GenBank/DDBJ whole genome shotgun (WGS) entry which is preliminary data.</text>
</comment>
<dbReference type="Pfam" id="PF22725">
    <property type="entry name" value="GFO_IDH_MocA_C3"/>
    <property type="match status" value="1"/>
</dbReference>
<dbReference type="PANTHER" id="PTHR22604">
    <property type="entry name" value="OXIDOREDUCTASES"/>
    <property type="match status" value="1"/>
</dbReference>
<dbReference type="InterPro" id="IPR055170">
    <property type="entry name" value="GFO_IDH_MocA-like_dom"/>
</dbReference>